<accession>A0A1G2D4D7</accession>
<sequence length="271" mass="29611">MHKKSTSRLSKKTRYLQIALNSTLDDAANVISILPPSERIIIEAGTPLIKRYGMNAIRSLRDWWGARLLGGIGAAPSAREGNQFGVVGLIAKAVAENAERARTRKFAPSPDLPAPYIVADMKTMDRGRTEVEMVANAGGSGIIALGSAPVETLDAFVAACEEFGVDAMIDMMNVEFPISVLRALKRQPAVVVLHRGVDEERENRQKMLPLHEIRRVKGAYDLLIAVAGGDTPREVQSAAFNDADIVVVWKSVYERTSDTQELVEGFLKTIK</sequence>
<dbReference type="PANTHER" id="PTHR35039">
    <property type="entry name" value="3-KETO-L-GULONATE-6-PHOSPHATE DECARBOXYLASE SGBH-RELATED"/>
    <property type="match status" value="1"/>
</dbReference>
<dbReference type="Gene3D" id="3.20.20.70">
    <property type="entry name" value="Aldolase class I"/>
    <property type="match status" value="2"/>
</dbReference>
<dbReference type="GO" id="GO:0006207">
    <property type="term" value="P:'de novo' pyrimidine nucleobase biosynthetic process"/>
    <property type="evidence" value="ECO:0007669"/>
    <property type="project" value="InterPro"/>
</dbReference>
<dbReference type="PANTHER" id="PTHR35039:SF3">
    <property type="entry name" value="3-KETO-L-GULONATE-6-PHOSPHATE DECARBOXYLASE SGBH-RELATED"/>
    <property type="match status" value="1"/>
</dbReference>
<dbReference type="AlphaFoldDB" id="A0A1G2D4D7"/>
<dbReference type="InterPro" id="IPR001754">
    <property type="entry name" value="OMPdeCOase_dom"/>
</dbReference>
<keyword evidence="1" id="KW-0456">Lyase</keyword>
<dbReference type="EMBL" id="MHLL01000055">
    <property type="protein sequence ID" value="OGZ07628.1"/>
    <property type="molecule type" value="Genomic_DNA"/>
</dbReference>
<dbReference type="Pfam" id="PF00215">
    <property type="entry name" value="OMPdecase"/>
    <property type="match status" value="1"/>
</dbReference>
<evidence type="ECO:0000256" key="1">
    <source>
        <dbReference type="ARBA" id="ARBA00023239"/>
    </source>
</evidence>
<comment type="caution">
    <text evidence="3">The sequence shown here is derived from an EMBL/GenBank/DDBJ whole genome shotgun (WGS) entry which is preliminary data.</text>
</comment>
<feature type="domain" description="Orotidine 5'-phosphate decarboxylase" evidence="2">
    <location>
        <begin position="15"/>
        <end position="265"/>
    </location>
</feature>
<protein>
    <recommendedName>
        <fullName evidence="2">Orotidine 5'-phosphate decarboxylase domain-containing protein</fullName>
    </recommendedName>
</protein>
<evidence type="ECO:0000313" key="4">
    <source>
        <dbReference type="Proteomes" id="UP000177996"/>
    </source>
</evidence>
<dbReference type="SMART" id="SM00934">
    <property type="entry name" value="OMPdecase"/>
    <property type="match status" value="1"/>
</dbReference>
<dbReference type="GO" id="GO:0004590">
    <property type="term" value="F:orotidine-5'-phosphate decarboxylase activity"/>
    <property type="evidence" value="ECO:0007669"/>
    <property type="project" value="InterPro"/>
</dbReference>
<name>A0A1G2D4D7_9BACT</name>
<dbReference type="SUPFAM" id="SSF51366">
    <property type="entry name" value="Ribulose-phoshate binding barrel"/>
    <property type="match status" value="1"/>
</dbReference>
<dbReference type="STRING" id="1798661.A3D65_03785"/>
<dbReference type="Proteomes" id="UP000177996">
    <property type="component" value="Unassembled WGS sequence"/>
</dbReference>
<dbReference type="InterPro" id="IPR011060">
    <property type="entry name" value="RibuloseP-bd_barrel"/>
</dbReference>
<evidence type="ECO:0000259" key="2">
    <source>
        <dbReference type="SMART" id="SM00934"/>
    </source>
</evidence>
<proteinExistence type="predicted"/>
<dbReference type="InterPro" id="IPR013785">
    <property type="entry name" value="Aldolase_TIM"/>
</dbReference>
<dbReference type="GO" id="GO:0033982">
    <property type="term" value="F:3-dehydro-L-gulonate-6-phosphate decarboxylase activity"/>
    <property type="evidence" value="ECO:0007669"/>
    <property type="project" value="TreeGrafter"/>
</dbReference>
<dbReference type="GO" id="GO:0019854">
    <property type="term" value="P:L-ascorbic acid catabolic process"/>
    <property type="evidence" value="ECO:0007669"/>
    <property type="project" value="TreeGrafter"/>
</dbReference>
<organism evidence="3 4">
    <name type="scientific">Candidatus Lloydbacteria bacterium RIFCSPHIGHO2_02_FULL_50_13</name>
    <dbReference type="NCBI Taxonomy" id="1798661"/>
    <lineage>
        <taxon>Bacteria</taxon>
        <taxon>Candidatus Lloydiibacteriota</taxon>
    </lineage>
</organism>
<reference evidence="3 4" key="1">
    <citation type="journal article" date="2016" name="Nat. Commun.">
        <title>Thousands of microbial genomes shed light on interconnected biogeochemical processes in an aquifer system.</title>
        <authorList>
            <person name="Anantharaman K."/>
            <person name="Brown C.T."/>
            <person name="Hug L.A."/>
            <person name="Sharon I."/>
            <person name="Castelle C.J."/>
            <person name="Probst A.J."/>
            <person name="Thomas B.C."/>
            <person name="Singh A."/>
            <person name="Wilkins M.J."/>
            <person name="Karaoz U."/>
            <person name="Brodie E.L."/>
            <person name="Williams K.H."/>
            <person name="Hubbard S.S."/>
            <person name="Banfield J.F."/>
        </authorList>
    </citation>
    <scope>NUCLEOTIDE SEQUENCE [LARGE SCALE GENOMIC DNA]</scope>
</reference>
<gene>
    <name evidence="3" type="ORF">A3D65_03785</name>
</gene>
<evidence type="ECO:0000313" key="3">
    <source>
        <dbReference type="EMBL" id="OGZ07628.1"/>
    </source>
</evidence>